<dbReference type="EMBL" id="AAXF02000051">
    <property type="protein sequence ID" value="EDO10693.1"/>
    <property type="molecule type" value="Genomic_DNA"/>
</dbReference>
<protein>
    <submittedName>
        <fullName evidence="1">Uncharacterized protein</fullName>
    </submittedName>
</protein>
<evidence type="ECO:0000313" key="1">
    <source>
        <dbReference type="EMBL" id="EDO10693.1"/>
    </source>
</evidence>
<sequence>MGMKLFLIRNPSSPLFFQCFYSFRFKWNDSYFFFCPG</sequence>
<evidence type="ECO:0000313" key="2">
    <source>
        <dbReference type="Proteomes" id="UP000005475"/>
    </source>
</evidence>
<reference evidence="2" key="2">
    <citation type="submission" date="2007-04" db="EMBL/GenBank/DDBJ databases">
        <title>Draft genome sequence of Bacteroides ovatus (ATCC 8483).</title>
        <authorList>
            <person name="Sudarsanam P."/>
            <person name="Ley R."/>
            <person name="Guruge J."/>
            <person name="Turnbaugh P.J."/>
            <person name="Mahowald M."/>
            <person name="Liep D."/>
            <person name="Gordon J."/>
        </authorList>
    </citation>
    <scope>NUCLEOTIDE SEQUENCE [LARGE SCALE GENOMIC DNA]</scope>
    <source>
        <strain evidence="2">ATCC 8483 / DSM 1896 / JCM 5824 / BCRC 10623 / CCUG 4943 / NCTC 11153</strain>
    </source>
</reference>
<reference evidence="1 2" key="1">
    <citation type="submission" date="2007-03" db="EMBL/GenBank/DDBJ databases">
        <authorList>
            <person name="Fulton L."/>
            <person name="Clifton S."/>
            <person name="Fulton B."/>
            <person name="Xu J."/>
            <person name="Minx P."/>
            <person name="Pepin K.H."/>
            <person name="Johnson M."/>
            <person name="Thiruvilangam P."/>
            <person name="Bhonagiri V."/>
            <person name="Nash W.E."/>
            <person name="Mardis E.R."/>
            <person name="Wilson R.K."/>
        </authorList>
    </citation>
    <scope>NUCLEOTIDE SEQUENCE [LARGE SCALE GENOMIC DNA]</scope>
    <source>
        <strain evidence="2">ATCC 8483 / DSM 1896 / JCM 5824 / BCRC 10623 / CCUG 4943 / NCTC 11153</strain>
    </source>
</reference>
<dbReference type="AlphaFoldDB" id="A0AAN3A6D8"/>
<organism evidence="1 2">
    <name type="scientific">Bacteroides ovatus (strain ATCC 8483 / DSM 1896 / JCM 5824 / BCRC 10623 / CCUG 4943 / NCTC 11153)</name>
    <dbReference type="NCBI Taxonomy" id="411476"/>
    <lineage>
        <taxon>Bacteria</taxon>
        <taxon>Pseudomonadati</taxon>
        <taxon>Bacteroidota</taxon>
        <taxon>Bacteroidia</taxon>
        <taxon>Bacteroidales</taxon>
        <taxon>Bacteroidaceae</taxon>
        <taxon>Bacteroides</taxon>
    </lineage>
</organism>
<comment type="caution">
    <text evidence="1">The sequence shown here is derived from an EMBL/GenBank/DDBJ whole genome shotgun (WGS) entry which is preliminary data.</text>
</comment>
<name>A0AAN3A6D8_BACO1</name>
<proteinExistence type="predicted"/>
<accession>A0AAN3A6D8</accession>
<dbReference type="Proteomes" id="UP000005475">
    <property type="component" value="Unassembled WGS sequence"/>
</dbReference>
<gene>
    <name evidence="1" type="ORF">BACOVA_03325</name>
</gene>